<keyword evidence="1" id="KW-0732">Signal</keyword>
<dbReference type="InterPro" id="IPR054828">
    <property type="entry name" value="Vit_B12_bind_prot"/>
</dbReference>
<dbReference type="Gene3D" id="3.40.50.1980">
    <property type="entry name" value="Nitrogenase molybdenum iron protein domain"/>
    <property type="match status" value="2"/>
</dbReference>
<accession>A0A8J8FMV0</accession>
<gene>
    <name evidence="3" type="ORF">GD597_20055</name>
</gene>
<dbReference type="PANTHER" id="PTHR30535">
    <property type="entry name" value="VITAMIN B12-BINDING PROTEIN"/>
    <property type="match status" value="1"/>
</dbReference>
<dbReference type="EMBL" id="WHPF01000019">
    <property type="protein sequence ID" value="NNV57774.1"/>
    <property type="molecule type" value="Genomic_DNA"/>
</dbReference>
<dbReference type="Proteomes" id="UP000598971">
    <property type="component" value="Unassembled WGS sequence"/>
</dbReference>
<comment type="caution">
    <text evidence="3">The sequence shown here is derived from an EMBL/GenBank/DDBJ whole genome shotgun (WGS) entry which is preliminary data.</text>
</comment>
<evidence type="ECO:0000313" key="3">
    <source>
        <dbReference type="EMBL" id="NNV57774.1"/>
    </source>
</evidence>
<dbReference type="PROSITE" id="PS50983">
    <property type="entry name" value="FE_B12_PBP"/>
    <property type="match status" value="1"/>
</dbReference>
<dbReference type="InterPro" id="IPR050902">
    <property type="entry name" value="ABC_Transporter_SBP"/>
</dbReference>
<protein>
    <submittedName>
        <fullName evidence="3">ABC transporter substrate-binding protein</fullName>
    </submittedName>
</protein>
<dbReference type="AlphaFoldDB" id="A0A8J8FMV0"/>
<reference evidence="3" key="1">
    <citation type="submission" date="2019-10" db="EMBL/GenBank/DDBJ databases">
        <title>Draft genome sequence of Panacibacter sp. KCS-6.</title>
        <authorList>
            <person name="Yim K.J."/>
        </authorList>
    </citation>
    <scope>NUCLEOTIDE SEQUENCE</scope>
    <source>
        <strain evidence="3">KCS-6</strain>
    </source>
</reference>
<proteinExistence type="predicted"/>
<dbReference type="PANTHER" id="PTHR30535:SF35">
    <property type="entry name" value="PERIPLASMIC BINDING PROTEIN"/>
    <property type="match status" value="1"/>
</dbReference>
<dbReference type="NCBIfam" id="NF038402">
    <property type="entry name" value="TroA_like"/>
    <property type="match status" value="1"/>
</dbReference>
<feature type="domain" description="Fe/B12 periplasmic-binding" evidence="2">
    <location>
        <begin position="21"/>
        <end position="270"/>
    </location>
</feature>
<evidence type="ECO:0000259" key="2">
    <source>
        <dbReference type="PROSITE" id="PS50983"/>
    </source>
</evidence>
<dbReference type="Pfam" id="PF01497">
    <property type="entry name" value="Peripla_BP_2"/>
    <property type="match status" value="1"/>
</dbReference>
<dbReference type="InterPro" id="IPR002491">
    <property type="entry name" value="ABC_transptr_periplasmic_BD"/>
</dbReference>
<keyword evidence="4" id="KW-1185">Reference proteome</keyword>
<name>A0A8J8FMV0_9BACT</name>
<evidence type="ECO:0000313" key="4">
    <source>
        <dbReference type="Proteomes" id="UP000598971"/>
    </source>
</evidence>
<evidence type="ECO:0000256" key="1">
    <source>
        <dbReference type="ARBA" id="ARBA00022729"/>
    </source>
</evidence>
<dbReference type="SUPFAM" id="SSF53807">
    <property type="entry name" value="Helical backbone' metal receptor"/>
    <property type="match status" value="1"/>
</dbReference>
<dbReference type="RefSeq" id="WP_171609725.1">
    <property type="nucleotide sequence ID" value="NZ_WHPF01000019.1"/>
</dbReference>
<sequence>MQIFTDQLGRSVSIPIIPPKRIVSVVPSQTELLHYLGIEEQVVGITKFCVHPQDWFNSKQRVGGTKQLDIATITSLQPDLIIANKEENLQFQIEALAMQYPVWISNVSDMPSALEMIKTIGSITGKEQAAISLVDAITIAFKRIEKPRLAIPVAYLIWNEPFMTIGGDTFIHDMLQHCGLYNVFENETRYPVVSLDTLADKGVELILLSSEPFPFKAKHTHFIKSFFKDAGKKVPAILIVDGEMFSWYGSRMLQAGQYFFELMQFIQGKRDEQEIYI</sequence>
<organism evidence="3 4">
    <name type="scientific">Limnovirga soli</name>
    <dbReference type="NCBI Taxonomy" id="2656915"/>
    <lineage>
        <taxon>Bacteria</taxon>
        <taxon>Pseudomonadati</taxon>
        <taxon>Bacteroidota</taxon>
        <taxon>Chitinophagia</taxon>
        <taxon>Chitinophagales</taxon>
        <taxon>Chitinophagaceae</taxon>
        <taxon>Limnovirga</taxon>
    </lineage>
</organism>